<evidence type="ECO:0000313" key="1">
    <source>
        <dbReference type="EMBL" id="KAG4305346.1"/>
    </source>
</evidence>
<dbReference type="EMBL" id="JABTEG010000004">
    <property type="protein sequence ID" value="KAG4305346.1"/>
    <property type="molecule type" value="Genomic_DNA"/>
</dbReference>
<name>A0ACB7CCI9_9ASCO</name>
<comment type="caution">
    <text evidence="1">The sequence shown here is derived from an EMBL/GenBank/DDBJ whole genome shotgun (WGS) entry which is preliminary data.</text>
</comment>
<dbReference type="Proteomes" id="UP000768646">
    <property type="component" value="Unassembled WGS sequence"/>
</dbReference>
<evidence type="ECO:0000313" key="2">
    <source>
        <dbReference type="Proteomes" id="UP000768646"/>
    </source>
</evidence>
<keyword evidence="2" id="KW-1185">Reference proteome</keyword>
<organism evidence="1 2">
    <name type="scientific">Pneumocystis oryctolagi</name>
    <dbReference type="NCBI Taxonomy" id="42067"/>
    <lineage>
        <taxon>Eukaryota</taxon>
        <taxon>Fungi</taxon>
        <taxon>Dikarya</taxon>
        <taxon>Ascomycota</taxon>
        <taxon>Taphrinomycotina</taxon>
        <taxon>Pneumocystomycetes</taxon>
        <taxon>Pneumocystaceae</taxon>
        <taxon>Pneumocystis</taxon>
    </lineage>
</organism>
<gene>
    <name evidence="1" type="ORF">PORY_001516</name>
</gene>
<proteinExistence type="predicted"/>
<reference evidence="1 2" key="1">
    <citation type="journal article" date="2021" name="Commun. Biol.">
        <title>Genomic insights into the host specific adaptation of the Pneumocystis genus.</title>
        <authorList>
            <person name="Cisse O.H."/>
            <person name="Ma L."/>
            <person name="Dekker J.P."/>
            <person name="Khil P.P."/>
            <person name="Youn J.-H."/>
            <person name="Brenchley J.M."/>
            <person name="Blair R."/>
            <person name="Pahar B."/>
            <person name="Chabe M."/>
            <person name="Van Rompay K.K.A."/>
            <person name="Keesler R."/>
            <person name="Sukura A."/>
            <person name="Hirsch V."/>
            <person name="Kutty G."/>
            <person name="Liu Y."/>
            <person name="Peng L."/>
            <person name="Chen J."/>
            <person name="Song J."/>
            <person name="Weissenbacher-Lang C."/>
            <person name="Xu J."/>
            <person name="Upham N.S."/>
            <person name="Stajich J.E."/>
            <person name="Cuomo C.A."/>
            <person name="Cushion M.T."/>
            <person name="Kovacs J.A."/>
        </authorList>
    </citation>
    <scope>NUCLEOTIDE SEQUENCE [LARGE SCALE GENOMIC DNA]</scope>
    <source>
        <strain evidence="1 2">RABM</strain>
    </source>
</reference>
<sequence>MKPFICLNLMRNVANKPKKMDIHCLGGFNGFFFDLKKRFLSEISSKDLKNLPFPSFVLSKRIRQKQIPERPGLLAQKKGIFVDIIVYFLIILGMTCVWTEDGKRIPVTVLQVDRLQVTDIRTKKKNGYDAIQVGAGSRNPRNISKAMLGHFARAKVPPKSKVVEFRISGPISSLNLGTQLFVNHFQEGEFVDIRGKSIGKGFSGVMKRWKFHGLPASHGVSVSHRSAGSIGQSQDPGRVLPGKKMAGRMGGKNVTIQNVPIIKIDNENGLILVKGSVPGPDKAYVTIRDAIKKKPLNSLT</sequence>
<accession>A0ACB7CCI9</accession>
<protein>
    <submittedName>
        <fullName evidence="1">Uncharacterized protein</fullName>
    </submittedName>
</protein>